<proteinExistence type="predicted"/>
<protein>
    <submittedName>
        <fullName evidence="1">Uncharacterized protein</fullName>
    </submittedName>
</protein>
<gene>
    <name evidence="1" type="ORF">PoB_003703800</name>
</gene>
<evidence type="ECO:0000313" key="1">
    <source>
        <dbReference type="EMBL" id="GFO10533.1"/>
    </source>
</evidence>
<evidence type="ECO:0000313" key="2">
    <source>
        <dbReference type="Proteomes" id="UP000735302"/>
    </source>
</evidence>
<dbReference type="EMBL" id="BLXT01004186">
    <property type="protein sequence ID" value="GFO10533.1"/>
    <property type="molecule type" value="Genomic_DNA"/>
</dbReference>
<reference evidence="1 2" key="1">
    <citation type="journal article" date="2021" name="Elife">
        <title>Chloroplast acquisition without the gene transfer in kleptoplastic sea slugs, Plakobranchus ocellatus.</title>
        <authorList>
            <person name="Maeda T."/>
            <person name="Takahashi S."/>
            <person name="Yoshida T."/>
            <person name="Shimamura S."/>
            <person name="Takaki Y."/>
            <person name="Nagai Y."/>
            <person name="Toyoda A."/>
            <person name="Suzuki Y."/>
            <person name="Arimoto A."/>
            <person name="Ishii H."/>
            <person name="Satoh N."/>
            <person name="Nishiyama T."/>
            <person name="Hasebe M."/>
            <person name="Maruyama T."/>
            <person name="Minagawa J."/>
            <person name="Obokata J."/>
            <person name="Shigenobu S."/>
        </authorList>
    </citation>
    <scope>NUCLEOTIDE SEQUENCE [LARGE SCALE GENOMIC DNA]</scope>
</reference>
<organism evidence="1 2">
    <name type="scientific">Plakobranchus ocellatus</name>
    <dbReference type="NCBI Taxonomy" id="259542"/>
    <lineage>
        <taxon>Eukaryota</taxon>
        <taxon>Metazoa</taxon>
        <taxon>Spiralia</taxon>
        <taxon>Lophotrochozoa</taxon>
        <taxon>Mollusca</taxon>
        <taxon>Gastropoda</taxon>
        <taxon>Heterobranchia</taxon>
        <taxon>Euthyneura</taxon>
        <taxon>Panpulmonata</taxon>
        <taxon>Sacoglossa</taxon>
        <taxon>Placobranchoidea</taxon>
        <taxon>Plakobranchidae</taxon>
        <taxon>Plakobranchus</taxon>
    </lineage>
</organism>
<keyword evidence="2" id="KW-1185">Reference proteome</keyword>
<accession>A0AAV4AUM9</accession>
<sequence length="95" mass="10372">MGSGSCQCLDLNPHSSAEPPVSRFSGMFALVGLLLQTNSNTACRSIAKVSYDEITFVLRKMDISIPGGCRLILFLSAVRGRPCLLPTRPWFTSHE</sequence>
<name>A0AAV4AUM9_9GAST</name>
<comment type="caution">
    <text evidence="1">The sequence shown here is derived from an EMBL/GenBank/DDBJ whole genome shotgun (WGS) entry which is preliminary data.</text>
</comment>
<dbReference type="AlphaFoldDB" id="A0AAV4AUM9"/>
<dbReference type="Proteomes" id="UP000735302">
    <property type="component" value="Unassembled WGS sequence"/>
</dbReference>